<sequence>MLVLWEVSRTELQDKRKIIERHHNCCLSLPLDIVPKDAHVVLRRLSRDLRRYAIRDVLRCSHSAIESLHFKETWIVEVNDEGGSITQLV</sequence>
<evidence type="ECO:0000313" key="1">
    <source>
        <dbReference type="EMBL" id="VDN23576.1"/>
    </source>
</evidence>
<gene>
    <name evidence="1" type="ORF">DILT_LOCUS14279</name>
</gene>
<reference evidence="1 2" key="1">
    <citation type="submission" date="2018-11" db="EMBL/GenBank/DDBJ databases">
        <authorList>
            <consortium name="Pathogen Informatics"/>
        </authorList>
    </citation>
    <scope>NUCLEOTIDE SEQUENCE [LARGE SCALE GENOMIC DNA]</scope>
</reference>
<dbReference type="OrthoDB" id="26242at2759"/>
<accession>A0A3P7PZK8</accession>
<protein>
    <submittedName>
        <fullName evidence="1">Uncharacterized protein</fullName>
    </submittedName>
</protein>
<dbReference type="EMBL" id="UYRU01073554">
    <property type="protein sequence ID" value="VDN23576.1"/>
    <property type="molecule type" value="Genomic_DNA"/>
</dbReference>
<organism evidence="1 2">
    <name type="scientific">Dibothriocephalus latus</name>
    <name type="common">Fish tapeworm</name>
    <name type="synonym">Diphyllobothrium latum</name>
    <dbReference type="NCBI Taxonomy" id="60516"/>
    <lineage>
        <taxon>Eukaryota</taxon>
        <taxon>Metazoa</taxon>
        <taxon>Spiralia</taxon>
        <taxon>Lophotrochozoa</taxon>
        <taxon>Platyhelminthes</taxon>
        <taxon>Cestoda</taxon>
        <taxon>Eucestoda</taxon>
        <taxon>Diphyllobothriidea</taxon>
        <taxon>Diphyllobothriidae</taxon>
        <taxon>Dibothriocephalus</taxon>
    </lineage>
</organism>
<keyword evidence="2" id="KW-1185">Reference proteome</keyword>
<name>A0A3P7PZK8_DIBLA</name>
<proteinExistence type="predicted"/>
<evidence type="ECO:0000313" key="2">
    <source>
        <dbReference type="Proteomes" id="UP000281553"/>
    </source>
</evidence>
<dbReference type="AlphaFoldDB" id="A0A3P7PZK8"/>
<dbReference type="Proteomes" id="UP000281553">
    <property type="component" value="Unassembled WGS sequence"/>
</dbReference>